<evidence type="ECO:0000313" key="3">
    <source>
        <dbReference type="Proteomes" id="UP000250915"/>
    </source>
</evidence>
<comment type="caution">
    <text evidence="2">The sequence shown here is derived from an EMBL/GenBank/DDBJ whole genome shotgun (WGS) entry which is preliminary data.</text>
</comment>
<evidence type="ECO:0000313" key="2">
    <source>
        <dbReference type="EMBL" id="RAV17525.1"/>
    </source>
</evidence>
<name>A0A329MBS1_9MYCO</name>
<organism evidence="2 3">
    <name type="scientific">Mycobacterium colombiense</name>
    <dbReference type="NCBI Taxonomy" id="339268"/>
    <lineage>
        <taxon>Bacteria</taxon>
        <taxon>Bacillati</taxon>
        <taxon>Actinomycetota</taxon>
        <taxon>Actinomycetes</taxon>
        <taxon>Mycobacteriales</taxon>
        <taxon>Mycobacteriaceae</taxon>
        <taxon>Mycobacterium</taxon>
        <taxon>Mycobacterium avium complex (MAC)</taxon>
    </lineage>
</organism>
<evidence type="ECO:0000256" key="1">
    <source>
        <dbReference type="SAM" id="MobiDB-lite"/>
    </source>
</evidence>
<proteinExistence type="predicted"/>
<protein>
    <submittedName>
        <fullName evidence="2">Uncharacterized protein</fullName>
    </submittedName>
</protein>
<reference evidence="2 3" key="1">
    <citation type="submission" date="2018-06" db="EMBL/GenBank/DDBJ databases">
        <title>NTM in soil in Japan.</title>
        <authorList>
            <person name="Ohya K."/>
        </authorList>
    </citation>
    <scope>NUCLEOTIDE SEQUENCE [LARGE SCALE GENOMIC DNA]</scope>
    <source>
        <strain evidence="2 3">GF28</strain>
    </source>
</reference>
<dbReference type="EMBL" id="QMEV01000001">
    <property type="protein sequence ID" value="RAV17525.1"/>
    <property type="molecule type" value="Genomic_DNA"/>
</dbReference>
<dbReference type="RefSeq" id="WP_112630668.1">
    <property type="nucleotide sequence ID" value="NZ_QMEV01000001.1"/>
</dbReference>
<dbReference type="AlphaFoldDB" id="A0A329MBS1"/>
<feature type="compositionally biased region" description="Polar residues" evidence="1">
    <location>
        <begin position="1"/>
        <end position="12"/>
    </location>
</feature>
<sequence>MTDPNVNATAESVSDKIDGIDGDGNQLSYRKVAMFYDSHLFGRAVDYAFPEGANVSSSMCDHAASEAKLWTRTRKMSDGNDYDAHDALYTLLKIALQANPHINDDEPLSVNYKAPAT</sequence>
<dbReference type="OrthoDB" id="4730314at2"/>
<accession>A0A329MBS1</accession>
<dbReference type="Proteomes" id="UP000250915">
    <property type="component" value="Unassembled WGS sequence"/>
</dbReference>
<gene>
    <name evidence="2" type="ORF">DQP57_00430</name>
</gene>
<feature type="region of interest" description="Disordered" evidence="1">
    <location>
        <begin position="1"/>
        <end position="22"/>
    </location>
</feature>